<keyword evidence="1" id="KW-0175">Coiled coil</keyword>
<gene>
    <name evidence="2" type="ORF">FH715_07105</name>
</gene>
<protein>
    <submittedName>
        <fullName evidence="2">Uncharacterized protein</fullName>
    </submittedName>
</protein>
<proteinExistence type="predicted"/>
<dbReference type="EMBL" id="VDGT01000004">
    <property type="protein sequence ID" value="TNM32162.1"/>
    <property type="molecule type" value="Genomic_DNA"/>
</dbReference>
<feature type="coiled-coil region" evidence="1">
    <location>
        <begin position="29"/>
        <end position="61"/>
    </location>
</feature>
<keyword evidence="3" id="KW-1185">Reference proteome</keyword>
<dbReference type="AlphaFoldDB" id="A0A5C4V897"/>
<reference evidence="2 3" key="1">
    <citation type="submission" date="2019-06" db="EMBL/GenBank/DDBJ databases">
        <title>Draft genome of Streptomyces sedi sp. JCM16909.</title>
        <authorList>
            <person name="Klykleung N."/>
            <person name="Tanasupawat S."/>
            <person name="Kudo T."/>
            <person name="Yuki M."/>
            <person name="Ohkuma M."/>
        </authorList>
    </citation>
    <scope>NUCLEOTIDE SEQUENCE [LARGE SCALE GENOMIC DNA]</scope>
    <source>
        <strain evidence="2 3">JCM 16909</strain>
    </source>
</reference>
<organism evidence="2 3">
    <name type="scientific">Streptomyces sedi</name>
    <dbReference type="NCBI Taxonomy" id="555059"/>
    <lineage>
        <taxon>Bacteria</taxon>
        <taxon>Bacillati</taxon>
        <taxon>Actinomycetota</taxon>
        <taxon>Actinomycetes</taxon>
        <taxon>Kitasatosporales</taxon>
        <taxon>Streptomycetaceae</taxon>
        <taxon>Streptomyces</taxon>
    </lineage>
</organism>
<sequence>MEGATTVAVAIVGVLGTLLSALLTQRAAARATRVELAHAERERAREREERERADARELRRASYVALNQLARAHHRALGTWYEARSPGARTGVEAEERAPREAAEKARDELNAAYAEAQLAVSDEVLTAVSRLVLPLFRIQEALEKRSSPGEGEDIAELMGLASRRLYEARQVMRRDLGISQLPVERPEDHGKR</sequence>
<dbReference type="Proteomes" id="UP000311713">
    <property type="component" value="Unassembled WGS sequence"/>
</dbReference>
<comment type="caution">
    <text evidence="2">The sequence shown here is derived from an EMBL/GenBank/DDBJ whole genome shotgun (WGS) entry which is preliminary data.</text>
</comment>
<name>A0A5C4V897_9ACTN</name>
<evidence type="ECO:0000313" key="3">
    <source>
        <dbReference type="Proteomes" id="UP000311713"/>
    </source>
</evidence>
<evidence type="ECO:0000256" key="1">
    <source>
        <dbReference type="SAM" id="Coils"/>
    </source>
</evidence>
<dbReference type="RefSeq" id="WP_139641912.1">
    <property type="nucleotide sequence ID" value="NZ_BAAAZS010000025.1"/>
</dbReference>
<evidence type="ECO:0000313" key="2">
    <source>
        <dbReference type="EMBL" id="TNM32162.1"/>
    </source>
</evidence>
<accession>A0A5C4V897</accession>
<dbReference type="OrthoDB" id="4209305at2"/>